<dbReference type="Proteomes" id="UP000271974">
    <property type="component" value="Unassembled WGS sequence"/>
</dbReference>
<keyword evidence="4" id="KW-0378">Hydrolase</keyword>
<feature type="binding site" evidence="7">
    <location>
        <position position="196"/>
    </location>
    <ligand>
        <name>a divalent metal cation</name>
        <dbReference type="ChEBI" id="CHEBI:60240"/>
        <label>2</label>
    </ligand>
</feature>
<gene>
    <name evidence="8" type="ORF">EGW08_007533</name>
</gene>
<dbReference type="SUPFAM" id="SSF51556">
    <property type="entry name" value="Metallo-dependent hydrolases"/>
    <property type="match status" value="1"/>
</dbReference>
<dbReference type="AlphaFoldDB" id="A0A3S0ZWG5"/>
<accession>A0A3S0ZWG5</accession>
<comment type="caution">
    <text evidence="8">The sequence shown here is derived from an EMBL/GenBank/DDBJ whole genome shotgun (WGS) entry which is preliminary data.</text>
</comment>
<dbReference type="GO" id="GO:0046872">
    <property type="term" value="F:metal ion binding"/>
    <property type="evidence" value="ECO:0007669"/>
    <property type="project" value="UniProtKB-KW"/>
</dbReference>
<evidence type="ECO:0000313" key="9">
    <source>
        <dbReference type="Proteomes" id="UP000271974"/>
    </source>
</evidence>
<evidence type="ECO:0000256" key="3">
    <source>
        <dbReference type="ARBA" id="ARBA00022723"/>
    </source>
</evidence>
<evidence type="ECO:0000256" key="7">
    <source>
        <dbReference type="PIRSR" id="PIRSR005902-1"/>
    </source>
</evidence>
<name>A0A3S0ZWG5_ELYCH</name>
<dbReference type="CDD" id="cd01310">
    <property type="entry name" value="TatD_DNAse"/>
    <property type="match status" value="1"/>
</dbReference>
<comment type="similarity">
    <text evidence="1">Belongs to the metallo-dependent hydrolases superfamily. TatD-type hydrolase family.</text>
</comment>
<evidence type="ECO:0000256" key="6">
    <source>
        <dbReference type="ARBA" id="ARBA00045223"/>
    </source>
</evidence>
<keyword evidence="2" id="KW-0540">Nuclease</keyword>
<proteinExistence type="inferred from homology"/>
<dbReference type="InterPro" id="IPR001130">
    <property type="entry name" value="TatD-like"/>
</dbReference>
<dbReference type="FunFam" id="3.20.20.140:FF:000040">
    <property type="entry name" value="Putative tatD related deoxyribonuclease"/>
    <property type="match status" value="1"/>
</dbReference>
<dbReference type="InterPro" id="IPR050891">
    <property type="entry name" value="TatD-type_Hydrolase"/>
</dbReference>
<feature type="binding site" evidence="7">
    <location>
        <position position="134"/>
    </location>
    <ligand>
        <name>a divalent metal cation</name>
        <dbReference type="ChEBI" id="CHEBI:60240"/>
        <label>1</label>
    </ligand>
</feature>
<dbReference type="PIRSF" id="PIRSF005902">
    <property type="entry name" value="DNase_TatD"/>
    <property type="match status" value="1"/>
</dbReference>
<feature type="binding site" evidence="7">
    <location>
        <position position="244"/>
    </location>
    <ligand>
        <name>a divalent metal cation</name>
        <dbReference type="ChEBI" id="CHEBI:60240"/>
        <label>1</label>
    </ligand>
</feature>
<evidence type="ECO:0000256" key="5">
    <source>
        <dbReference type="ARBA" id="ARBA00039767"/>
    </source>
</evidence>
<dbReference type="InterPro" id="IPR032466">
    <property type="entry name" value="Metal_Hydrolase"/>
</dbReference>
<evidence type="ECO:0000256" key="1">
    <source>
        <dbReference type="ARBA" id="ARBA00009275"/>
    </source>
</evidence>
<dbReference type="GO" id="GO:0005829">
    <property type="term" value="C:cytosol"/>
    <property type="evidence" value="ECO:0007669"/>
    <property type="project" value="TreeGrafter"/>
</dbReference>
<evidence type="ECO:0000256" key="2">
    <source>
        <dbReference type="ARBA" id="ARBA00022722"/>
    </source>
</evidence>
<dbReference type="GO" id="GO:0008296">
    <property type="term" value="F:3'-5'-DNA exonuclease activity"/>
    <property type="evidence" value="ECO:0007669"/>
    <property type="project" value="TreeGrafter"/>
</dbReference>
<organism evidence="8 9">
    <name type="scientific">Elysia chlorotica</name>
    <name type="common">Eastern emerald elysia</name>
    <name type="synonym">Sea slug</name>
    <dbReference type="NCBI Taxonomy" id="188477"/>
    <lineage>
        <taxon>Eukaryota</taxon>
        <taxon>Metazoa</taxon>
        <taxon>Spiralia</taxon>
        <taxon>Lophotrochozoa</taxon>
        <taxon>Mollusca</taxon>
        <taxon>Gastropoda</taxon>
        <taxon>Heterobranchia</taxon>
        <taxon>Euthyneura</taxon>
        <taxon>Panpulmonata</taxon>
        <taxon>Sacoglossa</taxon>
        <taxon>Placobranchoidea</taxon>
        <taxon>Plakobranchidae</taxon>
        <taxon>Elysia</taxon>
    </lineage>
</organism>
<protein>
    <recommendedName>
        <fullName evidence="5">Deoxyribonuclease TATDN1</fullName>
    </recommendedName>
</protein>
<keyword evidence="9" id="KW-1185">Reference proteome</keyword>
<sequence>MRLVSCLLHSSARFNVFKEKRLTMKFIDIGANLSDSVYQGRYHGKQAHQGDLANVIERAKKWGVEKIIVTGGSLKDSQNALEVARTDESLFCTVGCHPTRTLEFEAEGGDPDLYLRKLTELAQANRDKVVAAGEMGLDFDRLHFSPKEAQIKYFEKQLDFVKETKLPVFFHCRAAHEDFCAIVRPHRDSIPGGVVHSFTGTKEEAAAILEMGFYIGINGCSLKTQENIDVMCSIPSEKLMIETDCPYCDIRQTHAGHKFVKTQFESKKKEKFDPNHCVKSRNEPCTIVQVLEVMSGARGEDPDVLADLMYKNTMELFFKDTK</sequence>
<dbReference type="OrthoDB" id="6079689at2759"/>
<dbReference type="EMBL" id="RQTK01000196">
    <property type="protein sequence ID" value="RUS84705.1"/>
    <property type="molecule type" value="Genomic_DNA"/>
</dbReference>
<dbReference type="PANTHER" id="PTHR10060">
    <property type="entry name" value="TATD FAMILY DEOXYRIBONUCLEASE"/>
    <property type="match status" value="1"/>
</dbReference>
<dbReference type="Gene3D" id="3.20.20.140">
    <property type="entry name" value="Metal-dependent hydrolases"/>
    <property type="match status" value="1"/>
</dbReference>
<feature type="binding site" evidence="7">
    <location>
        <position position="171"/>
    </location>
    <ligand>
        <name>a divalent metal cation</name>
        <dbReference type="ChEBI" id="CHEBI:60240"/>
        <label>2</label>
    </ligand>
</feature>
<keyword evidence="3 7" id="KW-0479">Metal-binding</keyword>
<reference evidence="8 9" key="1">
    <citation type="submission" date="2019-01" db="EMBL/GenBank/DDBJ databases">
        <title>A draft genome assembly of the solar-powered sea slug Elysia chlorotica.</title>
        <authorList>
            <person name="Cai H."/>
            <person name="Li Q."/>
            <person name="Fang X."/>
            <person name="Li J."/>
            <person name="Curtis N.E."/>
            <person name="Altenburger A."/>
            <person name="Shibata T."/>
            <person name="Feng M."/>
            <person name="Maeda T."/>
            <person name="Schwartz J.A."/>
            <person name="Shigenobu S."/>
            <person name="Lundholm N."/>
            <person name="Nishiyama T."/>
            <person name="Yang H."/>
            <person name="Hasebe M."/>
            <person name="Li S."/>
            <person name="Pierce S.K."/>
            <person name="Wang J."/>
        </authorList>
    </citation>
    <scope>NUCLEOTIDE SEQUENCE [LARGE SCALE GENOMIC DNA]</scope>
    <source>
        <strain evidence="8">EC2010</strain>
        <tissue evidence="8">Whole organism of an adult</tissue>
    </source>
</reference>
<comment type="function">
    <text evidence="6">Deoxyribonuclease which catalyzes (in vitro) the decatenation of kinetoplast DNA, which are circular DNA catenated to each other, producing linear DNA molecules. Plays an important role in chromosomal segregation and cell cycle progression during eye development probably via its DNA decatenation activity.</text>
</comment>
<dbReference type="Pfam" id="PF01026">
    <property type="entry name" value="TatD_DNase"/>
    <property type="match status" value="1"/>
</dbReference>
<evidence type="ECO:0000256" key="4">
    <source>
        <dbReference type="ARBA" id="ARBA00022801"/>
    </source>
</evidence>
<dbReference type="STRING" id="188477.A0A3S0ZWG5"/>
<evidence type="ECO:0000313" key="8">
    <source>
        <dbReference type="EMBL" id="RUS84705.1"/>
    </source>
</evidence>
<dbReference type="PANTHER" id="PTHR10060:SF15">
    <property type="entry name" value="DEOXYRIBONUCLEASE TATDN1"/>
    <property type="match status" value="1"/>
</dbReference>